<comment type="caution">
    <text evidence="1">The sequence shown here is derived from an EMBL/GenBank/DDBJ whole genome shotgun (WGS) entry which is preliminary data.</text>
</comment>
<dbReference type="AlphaFoldDB" id="A0A1J5PG73"/>
<dbReference type="EMBL" id="MLJW01006344">
    <property type="protein sequence ID" value="OIQ66815.1"/>
    <property type="molecule type" value="Genomic_DNA"/>
</dbReference>
<protein>
    <submittedName>
        <fullName evidence="1">Uncharacterized protein</fullName>
    </submittedName>
</protein>
<evidence type="ECO:0000313" key="1">
    <source>
        <dbReference type="EMBL" id="OIQ66815.1"/>
    </source>
</evidence>
<organism evidence="1">
    <name type="scientific">mine drainage metagenome</name>
    <dbReference type="NCBI Taxonomy" id="410659"/>
    <lineage>
        <taxon>unclassified sequences</taxon>
        <taxon>metagenomes</taxon>
        <taxon>ecological metagenomes</taxon>
    </lineage>
</organism>
<gene>
    <name evidence="1" type="ORF">GALL_516130</name>
</gene>
<proteinExistence type="predicted"/>
<accession>A0A1J5PG73</accession>
<name>A0A1J5PG73_9ZZZZ</name>
<sequence>MFYGSPELYTPGDPELDAFYDSLREHLVRVGGDRYREFPHLTFGVADISVLREVEDGLSPEDRHRNGFLRYYLIDTRPSPGSPVSAESVVA</sequence>
<reference evidence="1" key="1">
    <citation type="submission" date="2016-10" db="EMBL/GenBank/DDBJ databases">
        <title>Sequence of Gallionella enrichment culture.</title>
        <authorList>
            <person name="Poehlein A."/>
            <person name="Muehling M."/>
            <person name="Daniel R."/>
        </authorList>
    </citation>
    <scope>NUCLEOTIDE SEQUENCE</scope>
</reference>